<feature type="chain" id="PRO_5014951871" description="DUF4836 family protein" evidence="1">
    <location>
        <begin position="19"/>
        <end position="635"/>
    </location>
</feature>
<dbReference type="STRING" id="477690.SAMN05216474_1535"/>
<evidence type="ECO:0000256" key="1">
    <source>
        <dbReference type="SAM" id="SignalP"/>
    </source>
</evidence>
<keyword evidence="3" id="KW-1185">Reference proteome</keyword>
<organism evidence="2 3">
    <name type="scientific">Lishizhenia tianjinensis</name>
    <dbReference type="NCBI Taxonomy" id="477690"/>
    <lineage>
        <taxon>Bacteria</taxon>
        <taxon>Pseudomonadati</taxon>
        <taxon>Bacteroidota</taxon>
        <taxon>Flavobacteriia</taxon>
        <taxon>Flavobacteriales</taxon>
        <taxon>Crocinitomicaceae</taxon>
        <taxon>Lishizhenia</taxon>
    </lineage>
</organism>
<name>A0A1I6ZPW9_9FLAO</name>
<dbReference type="OrthoDB" id="1288644at2"/>
<reference evidence="2 3" key="1">
    <citation type="submission" date="2016-10" db="EMBL/GenBank/DDBJ databases">
        <authorList>
            <person name="de Groot N.N."/>
        </authorList>
    </citation>
    <scope>NUCLEOTIDE SEQUENCE [LARGE SCALE GENOMIC DNA]</scope>
    <source>
        <strain evidence="2 3">CGMCC 1.7005</strain>
    </source>
</reference>
<accession>A0A1I6ZPW9</accession>
<evidence type="ECO:0008006" key="4">
    <source>
        <dbReference type="Google" id="ProtNLM"/>
    </source>
</evidence>
<dbReference type="Proteomes" id="UP000236454">
    <property type="component" value="Unassembled WGS sequence"/>
</dbReference>
<feature type="signal peptide" evidence="1">
    <location>
        <begin position="1"/>
        <end position="18"/>
    </location>
</feature>
<gene>
    <name evidence="2" type="ORF">SAMN05216474_1535</name>
</gene>
<evidence type="ECO:0000313" key="3">
    <source>
        <dbReference type="Proteomes" id="UP000236454"/>
    </source>
</evidence>
<dbReference type="RefSeq" id="WP_090247846.1">
    <property type="nucleotide sequence ID" value="NZ_FPAS01000002.1"/>
</dbReference>
<dbReference type="AlphaFoldDB" id="A0A1I6ZPW9"/>
<proteinExistence type="predicted"/>
<evidence type="ECO:0000313" key="2">
    <source>
        <dbReference type="EMBL" id="SFT64753.1"/>
    </source>
</evidence>
<protein>
    <recommendedName>
        <fullName evidence="4">DUF4836 family protein</fullName>
    </recommendedName>
</protein>
<keyword evidence="1" id="KW-0732">Signal</keyword>
<dbReference type="EMBL" id="FPAS01000002">
    <property type="protein sequence ID" value="SFT64753.1"/>
    <property type="molecule type" value="Genomic_DNA"/>
</dbReference>
<sequence length="635" mass="72864">MKIKILALALLSAIGVQAQVKSSGYIPQDANFVYKINTNNILKKVSLETLESYAFMQDIAKEISNRKTTQISALGLDFSQSFNQFVVMQGENAKMGFNFAIKDLEAFFTNTSLPKSVWIDLKDSGVAFHHSMVYVLRDDILTMMSVQVDHSKVRDYSDSIFDANGWDKGYYYDSYSYDYDEEAVEEVYEVYEEPSISEDYDLAVPPMEEPEAEMEAEISIEEEEEVAEVNYTPKHPNFYDFQDSVRKAWKQVALSKAADEITSGVQFKGEALDFLNTEKDANLYLLQKLPNMDHLLPMMARELNMPKDLLKKLLEMSEGNEVFSSFDFTDEGYAFTTTMHYNGIFENIANLVEYDKVEKKLLNYIPGNSKGYVLLNNNSYETYEAIKAELIPDLENSENPAENSVAYVWYALDNFMDMEAFYQAFPSELVFSYNGFTDQKVKRVRYTYDEDFNYTRTEEERMEKLPSFSLAMYTEDATFLEKTLNYLTSTFGEFIEKTDDYYIIHTPSMPNVYVRLQGEFILASNDIAHVTTHANGYGKEDGLAKAEIKTLKKVKGIYAKMDYGAVMQSIPAEMMGDRAHLEMMQYMPYMGVVTLTQMIEKGEAQLNLNYDMKSEAPNGMYGALNLIELFFNNNN</sequence>